<keyword evidence="3" id="KW-1185">Reference proteome</keyword>
<dbReference type="InterPro" id="IPR035437">
    <property type="entry name" value="SNase_OB-fold_sf"/>
</dbReference>
<evidence type="ECO:0000313" key="3">
    <source>
        <dbReference type="Proteomes" id="UP001241605"/>
    </source>
</evidence>
<dbReference type="InterPro" id="IPR016071">
    <property type="entry name" value="Staphylococal_nuclease_OB-fold"/>
</dbReference>
<evidence type="ECO:0000313" key="2">
    <source>
        <dbReference type="EMBL" id="WGW05080.1"/>
    </source>
</evidence>
<dbReference type="PANTHER" id="PTHR12302">
    <property type="entry name" value="EBNA2 BINDING PROTEIN P100"/>
    <property type="match status" value="1"/>
</dbReference>
<sequence length="174" mass="19348">MAITAFSLFIVPIASGANEAVRIVDGDTIEINGTTYRLHGIDAPEAGQKCHKTGGGEWACGKASVSALEDLALGQRVTCDNRGRDDYDRIIAVCRTGNGIDLNAKMVSSGNAWAFRRFSEDYVTVEEEARSRRVGVFQAETQTPWEYRAERWDVADVDFHPEVTRVFHRELTHL</sequence>
<feature type="domain" description="TNase-like" evidence="1">
    <location>
        <begin position="14"/>
        <end position="139"/>
    </location>
</feature>
<dbReference type="SUPFAM" id="SSF50199">
    <property type="entry name" value="Staphylococcal nuclease"/>
    <property type="match status" value="1"/>
</dbReference>
<protein>
    <submittedName>
        <fullName evidence="2">Thermonuclease family protein</fullName>
    </submittedName>
</protein>
<dbReference type="PROSITE" id="PS50830">
    <property type="entry name" value="TNASE_3"/>
    <property type="match status" value="1"/>
</dbReference>
<dbReference type="RefSeq" id="WP_282301717.1">
    <property type="nucleotide sequence ID" value="NZ_CP124616.1"/>
</dbReference>
<dbReference type="Pfam" id="PF00565">
    <property type="entry name" value="SNase"/>
    <property type="match status" value="1"/>
</dbReference>
<evidence type="ECO:0000259" key="1">
    <source>
        <dbReference type="PROSITE" id="PS50830"/>
    </source>
</evidence>
<organism evidence="2 3">
    <name type="scientific">Tropicibacter oceani</name>
    <dbReference type="NCBI Taxonomy" id="3058420"/>
    <lineage>
        <taxon>Bacteria</taxon>
        <taxon>Pseudomonadati</taxon>
        <taxon>Pseudomonadota</taxon>
        <taxon>Alphaproteobacteria</taxon>
        <taxon>Rhodobacterales</taxon>
        <taxon>Roseobacteraceae</taxon>
        <taxon>Tropicibacter</taxon>
    </lineage>
</organism>
<dbReference type="PANTHER" id="PTHR12302:SF26">
    <property type="entry name" value="BLR1266 PROTEIN"/>
    <property type="match status" value="1"/>
</dbReference>
<proteinExistence type="predicted"/>
<gene>
    <name evidence="2" type="ORF">QF118_05895</name>
</gene>
<name>A0ABY8QKP0_9RHOB</name>
<dbReference type="SMART" id="SM00318">
    <property type="entry name" value="SNc"/>
    <property type="match status" value="1"/>
</dbReference>
<dbReference type="EMBL" id="CP124616">
    <property type="protein sequence ID" value="WGW05080.1"/>
    <property type="molecule type" value="Genomic_DNA"/>
</dbReference>
<dbReference type="Gene3D" id="2.40.50.90">
    <property type="match status" value="1"/>
</dbReference>
<reference evidence="2 3" key="1">
    <citation type="submission" date="2023-05" db="EMBL/GenBank/DDBJ databases">
        <title>YMD87, complete Genome.</title>
        <authorList>
            <person name="Zhang J."/>
            <person name="Xu X."/>
        </authorList>
    </citation>
    <scope>NUCLEOTIDE SEQUENCE [LARGE SCALE GENOMIC DNA]</scope>
    <source>
        <strain evidence="2 3">YMD87</strain>
    </source>
</reference>
<dbReference type="Proteomes" id="UP001241605">
    <property type="component" value="Chromosome"/>
</dbReference>
<accession>A0ABY8QKP0</accession>